<protein>
    <submittedName>
        <fullName evidence="2">PiggyBac transposable element-derived protein 4</fullName>
    </submittedName>
</protein>
<keyword evidence="3" id="KW-1185">Reference proteome</keyword>
<reference evidence="2 3" key="1">
    <citation type="journal article" date="2019" name="Sci. Rep.">
        <title>Orb-weaving spider Araneus ventricosus genome elucidates the spidroin gene catalogue.</title>
        <authorList>
            <person name="Kono N."/>
            <person name="Nakamura H."/>
            <person name="Ohtoshi R."/>
            <person name="Moran D.A.P."/>
            <person name="Shinohara A."/>
            <person name="Yoshida Y."/>
            <person name="Fujiwara M."/>
            <person name="Mori M."/>
            <person name="Tomita M."/>
            <person name="Arakawa K."/>
        </authorList>
    </citation>
    <scope>NUCLEOTIDE SEQUENCE [LARGE SCALE GENOMIC DNA]</scope>
</reference>
<dbReference type="AlphaFoldDB" id="A0A4Y2PBL7"/>
<proteinExistence type="predicted"/>
<evidence type="ECO:0000313" key="3">
    <source>
        <dbReference type="Proteomes" id="UP000499080"/>
    </source>
</evidence>
<dbReference type="OrthoDB" id="6776127at2759"/>
<evidence type="ECO:0000259" key="1">
    <source>
        <dbReference type="Pfam" id="PF13843"/>
    </source>
</evidence>
<comment type="caution">
    <text evidence="2">The sequence shown here is derived from an EMBL/GenBank/DDBJ whole genome shotgun (WGS) entry which is preliminary data.</text>
</comment>
<dbReference type="PANTHER" id="PTHR46599:SF3">
    <property type="entry name" value="PIGGYBAC TRANSPOSABLE ELEMENT-DERIVED PROTEIN 4"/>
    <property type="match status" value="1"/>
</dbReference>
<dbReference type="EMBL" id="BGPR01010710">
    <property type="protein sequence ID" value="GBN47627.1"/>
    <property type="molecule type" value="Genomic_DNA"/>
</dbReference>
<dbReference type="InterPro" id="IPR029526">
    <property type="entry name" value="PGBD"/>
</dbReference>
<organism evidence="2 3">
    <name type="scientific">Araneus ventricosus</name>
    <name type="common">Orbweaver spider</name>
    <name type="synonym">Epeira ventricosa</name>
    <dbReference type="NCBI Taxonomy" id="182803"/>
    <lineage>
        <taxon>Eukaryota</taxon>
        <taxon>Metazoa</taxon>
        <taxon>Ecdysozoa</taxon>
        <taxon>Arthropoda</taxon>
        <taxon>Chelicerata</taxon>
        <taxon>Arachnida</taxon>
        <taxon>Araneae</taxon>
        <taxon>Araneomorphae</taxon>
        <taxon>Entelegynae</taxon>
        <taxon>Araneoidea</taxon>
        <taxon>Araneidae</taxon>
        <taxon>Araneus</taxon>
    </lineage>
</organism>
<name>A0A4Y2PBL7_ARAVE</name>
<gene>
    <name evidence="2" type="primary">PGBD4_167</name>
    <name evidence="2" type="ORF">AVEN_110401_1</name>
</gene>
<dbReference type="Pfam" id="PF13843">
    <property type="entry name" value="DDE_Tnp_1_7"/>
    <property type="match status" value="1"/>
</dbReference>
<dbReference type="Proteomes" id="UP000499080">
    <property type="component" value="Unassembled WGS sequence"/>
</dbReference>
<accession>A0A4Y2PBL7</accession>
<feature type="domain" description="PiggyBac transposable element-derived protein" evidence="1">
    <location>
        <begin position="2"/>
        <end position="185"/>
    </location>
</feature>
<evidence type="ECO:0000313" key="2">
    <source>
        <dbReference type="EMBL" id="GBN47627.1"/>
    </source>
</evidence>
<sequence>MLVQKFKSAYTPNQSVTLDESLVALKGLLGWKQYIPTKRARFGLKFFQLCQSESGYIWNSIIYTGKGTIFMEEYEHYGLSTKCVSTLIHELKNNGYLLTTDNFYTSPEVAEILLKYKTDVIGTVSGNRKGLPAEFKTMKLKKGEIKAFQKGKIMVLQWRDKKTLTTLSTIHNAELVLNQENQQPNKSLRNLVRCHILSFPREVSHYSRKKSKKEYLSPDLNRSRLYTAFKKQYPQSNVTRAYYVSVLKEDFPKLKFARPRTDTCNKCDKLNVSVSISASPAEKRIAETQLQLHILKSDEAQDIMRGDTIRSQMPGSSVTVFAMDLQQGAFCSHPNTLTNVLFKAAFLL</sequence>
<dbReference type="PANTHER" id="PTHR46599">
    <property type="entry name" value="PIGGYBAC TRANSPOSABLE ELEMENT-DERIVED PROTEIN 4"/>
    <property type="match status" value="1"/>
</dbReference>